<dbReference type="CDD" id="cd03230">
    <property type="entry name" value="ABC_DR_subfamily_A"/>
    <property type="match status" value="1"/>
</dbReference>
<dbReference type="InterPro" id="IPR003593">
    <property type="entry name" value="AAA+_ATPase"/>
</dbReference>
<name>A0A4Q1HLQ0_9BURK</name>
<dbReference type="InterPro" id="IPR003439">
    <property type="entry name" value="ABC_transporter-like_ATP-bd"/>
</dbReference>
<dbReference type="EMBL" id="PYAL01000002">
    <property type="protein sequence ID" value="RXN91110.1"/>
    <property type="molecule type" value="Genomic_DNA"/>
</dbReference>
<dbReference type="Proteomes" id="UP000290849">
    <property type="component" value="Unassembled WGS sequence"/>
</dbReference>
<protein>
    <submittedName>
        <fullName evidence="6">ABC transporter</fullName>
    </submittedName>
</protein>
<evidence type="ECO:0000313" key="6">
    <source>
        <dbReference type="EMBL" id="RXN91110.1"/>
    </source>
</evidence>
<dbReference type="AlphaFoldDB" id="A0A4Q1HLQ0"/>
<proteinExistence type="predicted"/>
<dbReference type="Pfam" id="PF00005">
    <property type="entry name" value="ABC_tran"/>
    <property type="match status" value="1"/>
</dbReference>
<evidence type="ECO:0000256" key="4">
    <source>
        <dbReference type="ARBA" id="ARBA00022840"/>
    </source>
</evidence>
<dbReference type="Gene3D" id="3.40.50.300">
    <property type="entry name" value="P-loop containing nucleotide triphosphate hydrolases"/>
    <property type="match status" value="1"/>
</dbReference>
<dbReference type="InterPro" id="IPR027417">
    <property type="entry name" value="P-loop_NTPase"/>
</dbReference>
<reference evidence="6 7" key="1">
    <citation type="journal article" date="2017" name="Int. J. Syst. Evol. Microbiol.">
        <title>Achromobacter aloeverae sp. nov., isolated from the root of Aloe vera (L.) Burm.f.</title>
        <authorList>
            <person name="Kuncharoen N."/>
            <person name="Muramatsu Y."/>
            <person name="Shibata C."/>
            <person name="Kamakura Y."/>
            <person name="Nakagawa Y."/>
            <person name="Tanasupawat S."/>
        </authorList>
    </citation>
    <scope>NUCLEOTIDE SEQUENCE [LARGE SCALE GENOMIC DNA]</scope>
    <source>
        <strain evidence="6 7">AVA-1</strain>
    </source>
</reference>
<feature type="domain" description="ABC transporter" evidence="5">
    <location>
        <begin position="10"/>
        <end position="232"/>
    </location>
</feature>
<dbReference type="PANTHER" id="PTHR42939">
    <property type="entry name" value="ABC TRANSPORTER ATP-BINDING PROTEIN ALBC-RELATED"/>
    <property type="match status" value="1"/>
</dbReference>
<comment type="caution">
    <text evidence="6">The sequence shown here is derived from an EMBL/GenBank/DDBJ whole genome shotgun (WGS) entry which is preliminary data.</text>
</comment>
<keyword evidence="7" id="KW-1185">Reference proteome</keyword>
<evidence type="ECO:0000256" key="3">
    <source>
        <dbReference type="ARBA" id="ARBA00022741"/>
    </source>
</evidence>
<accession>A0A4Q1HLQ0</accession>
<keyword evidence="1" id="KW-0813">Transport</keyword>
<organism evidence="6 7">
    <name type="scientific">Achromobacter aloeverae</name>
    <dbReference type="NCBI Taxonomy" id="1750518"/>
    <lineage>
        <taxon>Bacteria</taxon>
        <taxon>Pseudomonadati</taxon>
        <taxon>Pseudomonadota</taxon>
        <taxon>Betaproteobacteria</taxon>
        <taxon>Burkholderiales</taxon>
        <taxon>Alcaligenaceae</taxon>
        <taxon>Achromobacter</taxon>
    </lineage>
</organism>
<dbReference type="GO" id="GO:0005524">
    <property type="term" value="F:ATP binding"/>
    <property type="evidence" value="ECO:0007669"/>
    <property type="project" value="UniProtKB-KW"/>
</dbReference>
<keyword evidence="2" id="KW-0472">Membrane</keyword>
<evidence type="ECO:0000256" key="2">
    <source>
        <dbReference type="ARBA" id="ARBA00022475"/>
    </source>
</evidence>
<keyword evidence="3" id="KW-0547">Nucleotide-binding</keyword>
<dbReference type="InterPro" id="IPR051782">
    <property type="entry name" value="ABC_Transporter_VariousFunc"/>
</dbReference>
<keyword evidence="4" id="KW-0067">ATP-binding</keyword>
<keyword evidence="2" id="KW-1003">Cell membrane</keyword>
<dbReference type="SMART" id="SM00382">
    <property type="entry name" value="AAA"/>
    <property type="match status" value="1"/>
</dbReference>
<dbReference type="PANTHER" id="PTHR42939:SF1">
    <property type="entry name" value="ABC TRANSPORTER ATP-BINDING PROTEIN ALBC-RELATED"/>
    <property type="match status" value="1"/>
</dbReference>
<evidence type="ECO:0000313" key="7">
    <source>
        <dbReference type="Proteomes" id="UP000290849"/>
    </source>
</evidence>
<dbReference type="SUPFAM" id="SSF52540">
    <property type="entry name" value="P-loop containing nucleoside triphosphate hydrolases"/>
    <property type="match status" value="1"/>
</dbReference>
<dbReference type="GO" id="GO:0016887">
    <property type="term" value="F:ATP hydrolysis activity"/>
    <property type="evidence" value="ECO:0007669"/>
    <property type="project" value="InterPro"/>
</dbReference>
<dbReference type="PROSITE" id="PS50893">
    <property type="entry name" value="ABC_TRANSPORTER_2"/>
    <property type="match status" value="1"/>
</dbReference>
<sequence>MEQPMKSHALNVKNVVFHRKNKTVLDHVSLSVRAGSIIGLLGANGAGKTTLFDIVCGLRTRQSGQVSGVRADRIAYLTQVVTVPDALKLGEMARLVYGLCAVPKNPTTGVFEGSRSRILEKFKMLWDRRANSCSYGEKRWFVVMVILSLDADLYLLDEPTAGVDAEYRFYLWEALARVKAQGKSVLFSTHMVTEIEHHCDGFYFLKGGSLRRFNSAAQLVTEYGGKTVEEAFVRYVTQ</sequence>
<evidence type="ECO:0000259" key="5">
    <source>
        <dbReference type="PROSITE" id="PS50893"/>
    </source>
</evidence>
<evidence type="ECO:0000256" key="1">
    <source>
        <dbReference type="ARBA" id="ARBA00022448"/>
    </source>
</evidence>
<gene>
    <name evidence="6" type="ORF">C7R54_07930</name>
</gene>